<accession>A0A1G6AAH0</accession>
<dbReference type="EMBL" id="FMXR01000005">
    <property type="protein sequence ID" value="SDB05445.1"/>
    <property type="molecule type" value="Genomic_DNA"/>
</dbReference>
<reference evidence="1 2" key="1">
    <citation type="submission" date="2016-10" db="EMBL/GenBank/DDBJ databases">
        <authorList>
            <person name="de Groot N.N."/>
        </authorList>
    </citation>
    <scope>NUCLEOTIDE SEQUENCE [LARGE SCALE GENOMIC DNA]</scope>
    <source>
        <strain evidence="1 2">DSM 3217</strain>
    </source>
</reference>
<name>A0A1G6AAH0_EUBOX</name>
<protein>
    <submittedName>
        <fullName evidence="1">Cytidylate kinase</fullName>
    </submittedName>
</protein>
<dbReference type="RefSeq" id="WP_090171619.1">
    <property type="nucleotide sequence ID" value="NZ_FMXR01000005.1"/>
</dbReference>
<dbReference type="STRING" id="1732.SAMN02910417_00355"/>
<dbReference type="SUPFAM" id="SSF52540">
    <property type="entry name" value="P-loop containing nucleoside triphosphate hydrolases"/>
    <property type="match status" value="1"/>
</dbReference>
<keyword evidence="1" id="KW-0808">Transferase</keyword>
<proteinExistence type="predicted"/>
<organism evidence="1 2">
    <name type="scientific">Eubacterium oxidoreducens</name>
    <dbReference type="NCBI Taxonomy" id="1732"/>
    <lineage>
        <taxon>Bacteria</taxon>
        <taxon>Bacillati</taxon>
        <taxon>Bacillota</taxon>
        <taxon>Clostridia</taxon>
        <taxon>Eubacteriales</taxon>
        <taxon>Eubacteriaceae</taxon>
        <taxon>Eubacterium</taxon>
    </lineage>
</organism>
<sequence length="197" mass="22543">MSRRVITISREYASGGHTIAKILSQELGIPFYDTQIIDEVVKKTGLDKEIVENAEKQVTSSFLFNLVMGMGAQNNYYEKIYKAQKDFVYAKLNEGPCIFVGRAANFILGQDVEQLRVFIYSTLDKRVEYAIKHYKLSKEKAQETIIRSDRDRALQSKNYYDKVWGARANYDVMLNSGELGVEGCVKILARIFRDGEI</sequence>
<dbReference type="Proteomes" id="UP000199228">
    <property type="component" value="Unassembled WGS sequence"/>
</dbReference>
<evidence type="ECO:0000313" key="1">
    <source>
        <dbReference type="EMBL" id="SDB05445.1"/>
    </source>
</evidence>
<dbReference type="Pfam" id="PF13189">
    <property type="entry name" value="Cytidylate_kin2"/>
    <property type="match status" value="1"/>
</dbReference>
<dbReference type="GO" id="GO:0016301">
    <property type="term" value="F:kinase activity"/>
    <property type="evidence" value="ECO:0007669"/>
    <property type="project" value="UniProtKB-KW"/>
</dbReference>
<dbReference type="AlphaFoldDB" id="A0A1G6AAH0"/>
<dbReference type="OrthoDB" id="9781180at2"/>
<keyword evidence="1" id="KW-0418">Kinase</keyword>
<dbReference type="InterPro" id="IPR027417">
    <property type="entry name" value="P-loop_NTPase"/>
</dbReference>
<gene>
    <name evidence="1" type="ORF">SAMN02910417_00355</name>
</gene>
<dbReference type="Gene3D" id="3.40.50.300">
    <property type="entry name" value="P-loop containing nucleotide triphosphate hydrolases"/>
    <property type="match status" value="1"/>
</dbReference>
<keyword evidence="2" id="KW-1185">Reference proteome</keyword>
<evidence type="ECO:0000313" key="2">
    <source>
        <dbReference type="Proteomes" id="UP000199228"/>
    </source>
</evidence>